<dbReference type="CDD" id="cd03670">
    <property type="entry name" value="NUDIX_ADPRase_Nudt9"/>
    <property type="match status" value="1"/>
</dbReference>
<feature type="transmembrane region" description="Helical" evidence="14">
    <location>
        <begin position="812"/>
        <end position="833"/>
    </location>
</feature>
<keyword evidence="12" id="KW-0407">Ion channel</keyword>
<evidence type="ECO:0000259" key="16">
    <source>
        <dbReference type="Pfam" id="PF18139"/>
    </source>
</evidence>
<comment type="similarity">
    <text evidence="2">Belongs to the transient receptor (TC 1.A.4) family. LTrpC subfamily. TRPM2 sub-subfamily.</text>
</comment>
<feature type="domain" description="Ion transport" evidence="15">
    <location>
        <begin position="708"/>
        <end position="969"/>
    </location>
</feature>
<dbReference type="Proteomes" id="UP001642483">
    <property type="component" value="Unassembled WGS sequence"/>
</dbReference>
<dbReference type="Gene3D" id="3.90.79.10">
    <property type="entry name" value="Nucleoside Triphosphate Pyrophosphohydrolase"/>
    <property type="match status" value="1"/>
</dbReference>
<dbReference type="InterPro" id="IPR041491">
    <property type="entry name" value="TRPM_SLOG"/>
</dbReference>
<evidence type="ECO:0000256" key="10">
    <source>
        <dbReference type="ARBA" id="ARBA00023065"/>
    </source>
</evidence>
<dbReference type="Pfam" id="PF25508">
    <property type="entry name" value="TRPM2"/>
    <property type="match status" value="1"/>
</dbReference>
<keyword evidence="11 14" id="KW-0472">Membrane</keyword>
<reference evidence="18 19" key="1">
    <citation type="submission" date="2024-02" db="EMBL/GenBank/DDBJ databases">
        <authorList>
            <person name="Daric V."/>
            <person name="Darras S."/>
        </authorList>
    </citation>
    <scope>NUCLEOTIDE SEQUENCE [LARGE SCALE GENOMIC DNA]</scope>
</reference>
<evidence type="ECO:0000256" key="2">
    <source>
        <dbReference type="ARBA" id="ARBA00009501"/>
    </source>
</evidence>
<keyword evidence="3" id="KW-0813">Transport</keyword>
<protein>
    <recommendedName>
        <fullName evidence="20">Transient receptor potential cation channel subfamily M member 2</fullName>
    </recommendedName>
</protein>
<evidence type="ECO:0000256" key="3">
    <source>
        <dbReference type="ARBA" id="ARBA00022448"/>
    </source>
</evidence>
<keyword evidence="6" id="KW-0107">Calcium channel</keyword>
<evidence type="ECO:0000256" key="7">
    <source>
        <dbReference type="ARBA" id="ARBA00022692"/>
    </source>
</evidence>
<feature type="transmembrane region" description="Helical" evidence="14">
    <location>
        <begin position="614"/>
        <end position="634"/>
    </location>
</feature>
<keyword evidence="4" id="KW-1003">Cell membrane</keyword>
<dbReference type="Pfam" id="PF18139">
    <property type="entry name" value="LSDAT_euk"/>
    <property type="match status" value="1"/>
</dbReference>
<evidence type="ECO:0000256" key="9">
    <source>
        <dbReference type="ARBA" id="ARBA00022989"/>
    </source>
</evidence>
<dbReference type="Pfam" id="PF25969">
    <property type="entry name" value="NUDT9_N"/>
    <property type="match status" value="1"/>
</dbReference>
<keyword evidence="10" id="KW-0406">Ion transport</keyword>
<evidence type="ECO:0000256" key="1">
    <source>
        <dbReference type="ARBA" id="ARBA00004651"/>
    </source>
</evidence>
<dbReference type="InterPro" id="IPR050927">
    <property type="entry name" value="TRPM"/>
</dbReference>
<accession>A0ABP0G3Y4</accession>
<dbReference type="EMBL" id="CAWYQH010000102">
    <property type="protein sequence ID" value="CAK8686555.1"/>
    <property type="molecule type" value="Genomic_DNA"/>
</dbReference>
<evidence type="ECO:0000256" key="4">
    <source>
        <dbReference type="ARBA" id="ARBA00022475"/>
    </source>
</evidence>
<evidence type="ECO:0000256" key="5">
    <source>
        <dbReference type="ARBA" id="ARBA00022568"/>
    </source>
</evidence>
<feature type="transmembrane region" description="Helical" evidence="14">
    <location>
        <begin position="695"/>
        <end position="718"/>
    </location>
</feature>
<feature type="transmembrane region" description="Helical" evidence="14">
    <location>
        <begin position="781"/>
        <end position="800"/>
    </location>
</feature>
<comment type="caution">
    <text evidence="18">The sequence shown here is derived from an EMBL/GenBank/DDBJ whole genome shotgun (WGS) entry which is preliminary data.</text>
</comment>
<dbReference type="InterPro" id="IPR005821">
    <property type="entry name" value="Ion_trans_dom"/>
</dbReference>
<dbReference type="PANTHER" id="PTHR13800:SF1">
    <property type="entry name" value="TRANSIENT RECEPTOR POTENTIAL CATION CHANNEL TRPM"/>
    <property type="match status" value="1"/>
</dbReference>
<dbReference type="InterPro" id="IPR057366">
    <property type="entry name" value="TRPM-like"/>
</dbReference>
<evidence type="ECO:0000256" key="13">
    <source>
        <dbReference type="SAM" id="MobiDB-lite"/>
    </source>
</evidence>
<proteinExistence type="inferred from homology"/>
<evidence type="ECO:0000256" key="6">
    <source>
        <dbReference type="ARBA" id="ARBA00022673"/>
    </source>
</evidence>
<dbReference type="SUPFAM" id="SSF55811">
    <property type="entry name" value="Nudix"/>
    <property type="match status" value="1"/>
</dbReference>
<evidence type="ECO:0000313" key="18">
    <source>
        <dbReference type="EMBL" id="CAK8686555.1"/>
    </source>
</evidence>
<keyword evidence="7 14" id="KW-0812">Transmembrane</keyword>
<feature type="transmembrane region" description="Helical" evidence="14">
    <location>
        <begin position="933"/>
        <end position="958"/>
    </location>
</feature>
<evidence type="ECO:0000256" key="12">
    <source>
        <dbReference type="ARBA" id="ARBA00023303"/>
    </source>
</evidence>
<feature type="transmembrane region" description="Helical" evidence="14">
    <location>
        <begin position="990"/>
        <end position="1007"/>
    </location>
</feature>
<keyword evidence="8" id="KW-0106">Calcium</keyword>
<comment type="subcellular location">
    <subcellularLocation>
        <location evidence="1">Cell membrane</location>
        <topology evidence="1">Multi-pass membrane protein</topology>
    </subcellularLocation>
</comment>
<evidence type="ECO:0000256" key="8">
    <source>
        <dbReference type="ARBA" id="ARBA00022837"/>
    </source>
</evidence>
<evidence type="ECO:0008006" key="20">
    <source>
        <dbReference type="Google" id="ProtNLM"/>
    </source>
</evidence>
<dbReference type="Pfam" id="PF00520">
    <property type="entry name" value="Ion_trans"/>
    <property type="match status" value="1"/>
</dbReference>
<gene>
    <name evidence="18" type="ORF">CVLEPA_LOCUS18476</name>
</gene>
<keyword evidence="9 14" id="KW-1133">Transmembrane helix</keyword>
<feature type="domain" description="TRPM SLOG" evidence="16">
    <location>
        <begin position="37"/>
        <end position="290"/>
    </location>
</feature>
<evidence type="ECO:0000256" key="14">
    <source>
        <dbReference type="SAM" id="Phobius"/>
    </source>
</evidence>
<keyword evidence="19" id="KW-1185">Reference proteome</keyword>
<feature type="transmembrane region" description="Helical" evidence="14">
    <location>
        <begin position="738"/>
        <end position="760"/>
    </location>
</feature>
<feature type="region of interest" description="Disordered" evidence="13">
    <location>
        <begin position="1016"/>
        <end position="1042"/>
    </location>
</feature>
<evidence type="ECO:0000256" key="11">
    <source>
        <dbReference type="ARBA" id="ARBA00023136"/>
    </source>
</evidence>
<feature type="domain" description="TRPM-like" evidence="17">
    <location>
        <begin position="456"/>
        <end position="592"/>
    </location>
</feature>
<evidence type="ECO:0000259" key="17">
    <source>
        <dbReference type="Pfam" id="PF25508"/>
    </source>
</evidence>
<sequence>MIRNSDNVEENLILTELDGNSQTRYGQVRFNGDLPSQYVMLSPHTTPDELRSILYDKWGIHEPNVIISVTGGAKNFKIRSSLAKELGRSLVKAAVSTGGWIITGGTYTGVMRLVGNAVHDHVVANDSKAIALGIATFGVLNHQNDLRTESVAKYRDQKCFHYACKESNERDKLVSLDKHHSHFILVDDGSKGEFGKEIELRARLESQIAHFRQNGEAVPIVCMLVQGGTGSLQTVHGALQQQTPVVIVTGSGGWANVLAAVYKEPFSSVNESVIAELLTEVGITYKKSEQLTAWTNLVRECLMQKRLITIFSMDNNNSVADLDKAILQAIVQDDQKTTKQNLKLALSWNRRDIADDILMAHQDIKHVHEDDDEPGYDNLFDEIFTCKDIWEFFLTALTEDKTDFIDLFLDGGLDIEQHLFKEGKIEALNTPVEGNEWPYWRVYKSLLGIKCDEKDQNECVADTNRLRNRSSRKFNREQALREFFKWAIIHNKQKTAEVFWNAMSKDKLAASVVAHKILSSLAERSSHKEESECYTSHAEAYQTLATGILSKCYEHNPKHTVNLVTRNLEDNWGNVTCLQIAASSDARDFMSHRAVQSHLDDIWYGDVNKTASGFWSLSFFWFHVITCVFCPLLIPTLPSKKKKETYLRSRTSEIRLIEDGQLNSNALQVTIQGVKPSTKSIVHKMKSMKTKVLEFYGAPFVKFLCSVLAYLMFLLLNATFLLRCTGTNEMNKPFCCRLSYLLLSWVIVLAMDEIHQIICIRAIKVKRKIWVWISRLSNQMDLASFLFFIAGFACLKISAGNLDPLLRFRARILMAIAFVIYCLRVFSLFAVHADLGPKLLMVSKMLKDLFFFLFIWAVIIVAYGVTSQALLYPDEQNPKKIFIGAVYKPYWQLFGELFLSEIDFKSGSDEFSCNANVTRSLNDRIPQCPEENAFVPILSAIYMLLVNVLLLNLLIAMFSYTFEKLVDKTDAIWKFERYYLVEEYYFRPRLVVPLCIISYVGNIILWFRKNYKDKGKSSDNNNDNGSGNGNGNGKNCNGNGNKFEKRLEQTQTENLLTWEHLRTESYLEDKRMEEENETSTRLDKLACALKSVKNAIKDQEKLIQSTFYQCKTIQKRRNFSPVHVRARKTPYPEGDNIQRIQMKDYMVPWNVPYDEYSPKSYTYISRNLKRHPSWADREEWLHDNREKKKIMFNTYDGKNKVDRTSHVDRYMVVDGWPRNPKGRTGLAGRGVLGRYGPNHFAAWVITRWKRNGLDVKRVNNRPVIEFISIQRKDTDQWAIPGSMVRTCKNATKDWARGFIKELLMESNIKTNQEDFLKFAWNEVFKGYSDDSRNTDNSWIEMSVSNFHDEHNSIFGQCKIEHPDEEVEWKEVGAPLDWFQDHESIIKKVAEYRGAYF</sequence>
<dbReference type="PANTHER" id="PTHR13800">
    <property type="entry name" value="TRANSIENT RECEPTOR POTENTIAL CATION CHANNEL, SUBFAMILY M, MEMBER 6"/>
    <property type="match status" value="1"/>
</dbReference>
<feature type="transmembrane region" description="Helical" evidence="14">
    <location>
        <begin position="845"/>
        <end position="865"/>
    </location>
</feature>
<name>A0ABP0G3Y4_CLALP</name>
<keyword evidence="5" id="KW-0109">Calcium transport</keyword>
<evidence type="ECO:0000259" key="15">
    <source>
        <dbReference type="Pfam" id="PF00520"/>
    </source>
</evidence>
<dbReference type="InterPro" id="IPR015797">
    <property type="entry name" value="NUDIX_hydrolase-like_dom_sf"/>
</dbReference>
<evidence type="ECO:0000313" key="19">
    <source>
        <dbReference type="Proteomes" id="UP001642483"/>
    </source>
</evidence>
<dbReference type="Gene3D" id="3.40.50.450">
    <property type="match status" value="1"/>
</dbReference>
<organism evidence="18 19">
    <name type="scientific">Clavelina lepadiformis</name>
    <name type="common">Light-bulb sea squirt</name>
    <name type="synonym">Ascidia lepadiformis</name>
    <dbReference type="NCBI Taxonomy" id="159417"/>
    <lineage>
        <taxon>Eukaryota</taxon>
        <taxon>Metazoa</taxon>
        <taxon>Chordata</taxon>
        <taxon>Tunicata</taxon>
        <taxon>Ascidiacea</taxon>
        <taxon>Aplousobranchia</taxon>
        <taxon>Clavelinidae</taxon>
        <taxon>Clavelina</taxon>
    </lineage>
</organism>